<proteinExistence type="predicted"/>
<reference evidence="7 8" key="1">
    <citation type="journal article" date="2024" name="Plant J.">
        <title>Genome sequences and population genomics reveal climatic adaptation and genomic divergence between two closely related sweetgum species.</title>
        <authorList>
            <person name="Xu W.Q."/>
            <person name="Ren C.Q."/>
            <person name="Zhang X.Y."/>
            <person name="Comes H.P."/>
            <person name="Liu X.H."/>
            <person name="Li Y.G."/>
            <person name="Kettle C.J."/>
            <person name="Jalonen R."/>
            <person name="Gaisberger H."/>
            <person name="Ma Y.Z."/>
            <person name="Qiu Y.X."/>
        </authorList>
    </citation>
    <scope>NUCLEOTIDE SEQUENCE [LARGE SCALE GENOMIC DNA]</scope>
    <source>
        <strain evidence="7">Hangzhou</strain>
    </source>
</reference>
<sequence>MENYGQQHHFSSIHKGSTNGIVDGFKGLASNSVTTHALDGHDMQTGVDDLASETSYDQESTVSDCESSINGANNEQSEVLSRGLIRLEEGERPHEIIRRRFVSSLGSLGARTTVVAIRRNSCSSVNGQARLQSFQIYSRAMQKKCGGNANIKYAWYATSREGINKILSYGFSHCGLPENNGLYGRGVYLSPDDSPLESVKSSIVDEDGLRHLLLCRVILGKMEVVHPGSEQCHPSSEEFDSGVDNLLAPKKFIVWTTHMNTHIFPEYVISFRAPHCLKEFLEIQDPLKKPTSPWMPFPSLISVLSRILPSPTINLIAKHHRDHRENKISRHEMIQRVRQITGDKLLIAVIKSFRDKHHKALTGLSPYNGFK</sequence>
<keyword evidence="8" id="KW-1185">Reference proteome</keyword>
<keyword evidence="2" id="KW-0217">Developmental protein</keyword>
<dbReference type="Gene3D" id="3.90.228.10">
    <property type="match status" value="1"/>
</dbReference>
<comment type="caution">
    <text evidence="7">The sequence shown here is derived from an EMBL/GenBank/DDBJ whole genome shotgun (WGS) entry which is preliminary data.</text>
</comment>
<evidence type="ECO:0000313" key="7">
    <source>
        <dbReference type="EMBL" id="KAK9278922.1"/>
    </source>
</evidence>
<dbReference type="InterPro" id="IPR022003">
    <property type="entry name" value="RST"/>
</dbReference>
<dbReference type="Pfam" id="PF12174">
    <property type="entry name" value="RST"/>
    <property type="match status" value="1"/>
</dbReference>
<keyword evidence="3" id="KW-0346">Stress response</keyword>
<dbReference type="PROSITE" id="PS51059">
    <property type="entry name" value="PARP_CATALYTIC"/>
    <property type="match status" value="1"/>
</dbReference>
<dbReference type="GO" id="GO:0003950">
    <property type="term" value="F:NAD+ poly-ADP-ribosyltransferase activity"/>
    <property type="evidence" value="ECO:0007669"/>
    <property type="project" value="InterPro"/>
</dbReference>
<organism evidence="7 8">
    <name type="scientific">Liquidambar formosana</name>
    <name type="common">Formosan gum</name>
    <dbReference type="NCBI Taxonomy" id="63359"/>
    <lineage>
        <taxon>Eukaryota</taxon>
        <taxon>Viridiplantae</taxon>
        <taxon>Streptophyta</taxon>
        <taxon>Embryophyta</taxon>
        <taxon>Tracheophyta</taxon>
        <taxon>Spermatophyta</taxon>
        <taxon>Magnoliopsida</taxon>
        <taxon>eudicotyledons</taxon>
        <taxon>Gunneridae</taxon>
        <taxon>Pentapetalae</taxon>
        <taxon>Saxifragales</taxon>
        <taxon>Altingiaceae</taxon>
        <taxon>Liquidambar</taxon>
    </lineage>
</organism>
<dbReference type="InterPro" id="IPR012317">
    <property type="entry name" value="Poly(ADP-ribose)pol_cat_dom"/>
</dbReference>
<evidence type="ECO:0000256" key="3">
    <source>
        <dbReference type="ARBA" id="ARBA00023016"/>
    </source>
</evidence>
<protein>
    <recommendedName>
        <fullName evidence="9">PARP</fullName>
    </recommendedName>
</protein>
<evidence type="ECO:0000256" key="4">
    <source>
        <dbReference type="ARBA" id="ARBA00023242"/>
    </source>
</evidence>
<dbReference type="PROSITE" id="PS51879">
    <property type="entry name" value="RST"/>
    <property type="match status" value="1"/>
</dbReference>
<evidence type="ECO:0000256" key="2">
    <source>
        <dbReference type="ARBA" id="ARBA00022473"/>
    </source>
</evidence>
<keyword evidence="4" id="KW-0539">Nucleus</keyword>
<accession>A0AAP0RJ23</accession>
<feature type="domain" description="PARP catalytic" evidence="5">
    <location>
        <begin position="70"/>
        <end position="292"/>
    </location>
</feature>
<dbReference type="EMBL" id="JBBPBK010000009">
    <property type="protein sequence ID" value="KAK9278922.1"/>
    <property type="molecule type" value="Genomic_DNA"/>
</dbReference>
<evidence type="ECO:0000259" key="5">
    <source>
        <dbReference type="PROSITE" id="PS51059"/>
    </source>
</evidence>
<dbReference type="AlphaFoldDB" id="A0AAP0RJ23"/>
<name>A0AAP0RJ23_LIQFO</name>
<feature type="domain" description="RST" evidence="6">
    <location>
        <begin position="288"/>
        <end position="359"/>
    </location>
</feature>
<evidence type="ECO:0000256" key="1">
    <source>
        <dbReference type="ARBA" id="ARBA00004123"/>
    </source>
</evidence>
<dbReference type="SUPFAM" id="SSF56399">
    <property type="entry name" value="ADP-ribosylation"/>
    <property type="match status" value="1"/>
</dbReference>
<dbReference type="Pfam" id="PF00644">
    <property type="entry name" value="PARP"/>
    <property type="match status" value="1"/>
</dbReference>
<dbReference type="Proteomes" id="UP001415857">
    <property type="component" value="Unassembled WGS sequence"/>
</dbReference>
<evidence type="ECO:0000259" key="6">
    <source>
        <dbReference type="PROSITE" id="PS51879"/>
    </source>
</evidence>
<comment type="subcellular location">
    <subcellularLocation>
        <location evidence="1">Nucleus</location>
    </subcellularLocation>
</comment>
<gene>
    <name evidence="7" type="ORF">L1049_028503</name>
</gene>
<dbReference type="InterPro" id="IPR044964">
    <property type="entry name" value="RCD1/SRO1-5"/>
</dbReference>
<evidence type="ECO:0008006" key="9">
    <source>
        <dbReference type="Google" id="ProtNLM"/>
    </source>
</evidence>
<dbReference type="PANTHER" id="PTHR32263:SF12">
    <property type="entry name" value="INACTIVE POLY [ADP-RIBOSE] POLYMERASE SRO4-RELATED"/>
    <property type="match status" value="1"/>
</dbReference>
<evidence type="ECO:0000313" key="8">
    <source>
        <dbReference type="Proteomes" id="UP001415857"/>
    </source>
</evidence>
<dbReference type="PANTHER" id="PTHR32263">
    <property type="entry name" value="INACTIVE POLY [ADP-RIBOSE] POLYMERASE SRO4-RELATED"/>
    <property type="match status" value="1"/>
</dbReference>
<dbReference type="GO" id="GO:0005634">
    <property type="term" value="C:nucleus"/>
    <property type="evidence" value="ECO:0007669"/>
    <property type="project" value="UniProtKB-SubCell"/>
</dbReference>